<feature type="signal peptide" evidence="4">
    <location>
        <begin position="1"/>
        <end position="28"/>
    </location>
</feature>
<dbReference type="Proteomes" id="UP000557392">
    <property type="component" value="Unassembled WGS sequence"/>
</dbReference>
<dbReference type="Pfam" id="PF00990">
    <property type="entry name" value="GGDEF"/>
    <property type="match status" value="1"/>
</dbReference>
<dbReference type="GO" id="GO:0005886">
    <property type="term" value="C:plasma membrane"/>
    <property type="evidence" value="ECO:0007669"/>
    <property type="project" value="TreeGrafter"/>
</dbReference>
<gene>
    <name evidence="6" type="ORF">GGR46_000105</name>
</gene>
<comment type="caution">
    <text evidence="6">The sequence shown here is derived from an EMBL/GenBank/DDBJ whole genome shotgun (WGS) entry which is preliminary data.</text>
</comment>
<dbReference type="NCBIfam" id="TIGR00254">
    <property type="entry name" value="GGDEF"/>
    <property type="match status" value="1"/>
</dbReference>
<feature type="transmembrane region" description="Helical" evidence="3">
    <location>
        <begin position="332"/>
        <end position="349"/>
    </location>
</feature>
<dbReference type="SMART" id="SM00267">
    <property type="entry name" value="GGDEF"/>
    <property type="match status" value="1"/>
</dbReference>
<dbReference type="CDD" id="cd01949">
    <property type="entry name" value="GGDEF"/>
    <property type="match status" value="1"/>
</dbReference>
<dbReference type="EMBL" id="JACIEH010000001">
    <property type="protein sequence ID" value="MBB4096572.1"/>
    <property type="molecule type" value="Genomic_DNA"/>
</dbReference>
<evidence type="ECO:0000259" key="5">
    <source>
        <dbReference type="PROSITE" id="PS50887"/>
    </source>
</evidence>
<dbReference type="AlphaFoldDB" id="A0A7W6JQD6"/>
<feature type="transmembrane region" description="Helical" evidence="3">
    <location>
        <begin position="175"/>
        <end position="198"/>
    </location>
</feature>
<feature type="transmembrane region" description="Helical" evidence="3">
    <location>
        <begin position="210"/>
        <end position="233"/>
    </location>
</feature>
<dbReference type="InterPro" id="IPR043128">
    <property type="entry name" value="Rev_trsase/Diguanyl_cyclase"/>
</dbReference>
<evidence type="ECO:0000256" key="1">
    <source>
        <dbReference type="ARBA" id="ARBA00012528"/>
    </source>
</evidence>
<evidence type="ECO:0000256" key="3">
    <source>
        <dbReference type="SAM" id="Phobius"/>
    </source>
</evidence>
<dbReference type="Gene3D" id="3.30.70.270">
    <property type="match status" value="1"/>
</dbReference>
<feature type="chain" id="PRO_5031112321" description="diguanylate cyclase" evidence="4">
    <location>
        <begin position="29"/>
        <end position="561"/>
    </location>
</feature>
<protein>
    <recommendedName>
        <fullName evidence="1">diguanylate cyclase</fullName>
        <ecNumber evidence="1">2.7.7.65</ecNumber>
    </recommendedName>
</protein>
<feature type="transmembrane region" description="Helical" evidence="3">
    <location>
        <begin position="245"/>
        <end position="265"/>
    </location>
</feature>
<proteinExistence type="predicted"/>
<accession>A0A7W6JQD6</accession>
<name>A0A7W6JQD6_9SPHN</name>
<keyword evidence="4" id="KW-0732">Signal</keyword>
<dbReference type="PANTHER" id="PTHR45138:SF9">
    <property type="entry name" value="DIGUANYLATE CYCLASE DGCM-RELATED"/>
    <property type="match status" value="1"/>
</dbReference>
<dbReference type="RefSeq" id="WP_183993577.1">
    <property type="nucleotide sequence ID" value="NZ_JACIEH010000001.1"/>
</dbReference>
<dbReference type="Pfam" id="PF07695">
    <property type="entry name" value="7TMR-DISM_7TM"/>
    <property type="match status" value="1"/>
</dbReference>
<feature type="transmembrane region" description="Helical" evidence="3">
    <location>
        <begin position="369"/>
        <end position="387"/>
    </location>
</feature>
<dbReference type="InterPro" id="IPR011623">
    <property type="entry name" value="7TMR_DISM_rcpt_extracell_dom1"/>
</dbReference>
<dbReference type="GO" id="GO:0052621">
    <property type="term" value="F:diguanylate cyclase activity"/>
    <property type="evidence" value="ECO:0007669"/>
    <property type="project" value="UniProtKB-EC"/>
</dbReference>
<organism evidence="6 7">
    <name type="scientific">Sphingomonas kyeonggiensis</name>
    <dbReference type="NCBI Taxonomy" id="1268553"/>
    <lineage>
        <taxon>Bacteria</taxon>
        <taxon>Pseudomonadati</taxon>
        <taxon>Pseudomonadota</taxon>
        <taxon>Alphaproteobacteria</taxon>
        <taxon>Sphingomonadales</taxon>
        <taxon>Sphingomonadaceae</taxon>
        <taxon>Sphingomonas</taxon>
    </lineage>
</organism>
<evidence type="ECO:0000313" key="6">
    <source>
        <dbReference type="EMBL" id="MBB4096572.1"/>
    </source>
</evidence>
<sequence>MLALRLLRLSVLIGALIALLGTAMPAQAQGNVGRELPVCVLRDTGGMNPAELIGHPERFDCTTRQYKLGPGDFWVISRDIDQSSRPGSRLFVRFASLWQQGMAMHTLYADGLIFTQRTDARGITPWIQLGAIGEIQIERREARVERLLWHVQGSANMRGVMLGTRLVTGTESQRATIALTALYAAFGGLCLGLLVYNLALWGALRHRFQLYYCIMALGLLGYVFSSSGALAWAFPDIANNDRLRINYLLLGCTGASALIFARSFFEEQVFAGWLGRFTYVVAGALVGVGLLVFCFAPLNVQIVDAAFSTVFLLLGAVVGPTLWRAWRVRSNYLWLFAIGWGAPILTSLLRTLANFHLIEWNFWLDNSTLLSMALEALMSSLAIAYRIKLLRDERDDAIASEVMARRLADTDPLTGLLNRRAFLAQAIGRPGEQQLLIADIDHFKRVNETLGHDGGDEVLRLFARTLRHAAPPGTLVARMGGEEFAILASVDAAPEPEQLLAKLRATRMPFDLKVTASIGACTGPLTSEIDWKSLYRGADIALFEAKSAGRDRARSAHREAA</sequence>
<dbReference type="SUPFAM" id="SSF55073">
    <property type="entry name" value="Nucleotide cyclase"/>
    <property type="match status" value="1"/>
</dbReference>
<dbReference type="GO" id="GO:1902201">
    <property type="term" value="P:negative regulation of bacterial-type flagellum-dependent cell motility"/>
    <property type="evidence" value="ECO:0007669"/>
    <property type="project" value="TreeGrafter"/>
</dbReference>
<evidence type="ECO:0000256" key="4">
    <source>
        <dbReference type="SAM" id="SignalP"/>
    </source>
</evidence>
<reference evidence="6 7" key="1">
    <citation type="submission" date="2020-08" db="EMBL/GenBank/DDBJ databases">
        <title>Genomic Encyclopedia of Type Strains, Phase IV (KMG-IV): sequencing the most valuable type-strain genomes for metagenomic binning, comparative biology and taxonomic classification.</title>
        <authorList>
            <person name="Goeker M."/>
        </authorList>
    </citation>
    <scope>NUCLEOTIDE SEQUENCE [LARGE SCALE GENOMIC DNA]</scope>
    <source>
        <strain evidence="6 7">DSM 101806</strain>
    </source>
</reference>
<keyword evidence="7" id="KW-1185">Reference proteome</keyword>
<keyword evidence="3" id="KW-0472">Membrane</keyword>
<dbReference type="PANTHER" id="PTHR45138">
    <property type="entry name" value="REGULATORY COMPONENTS OF SENSORY TRANSDUCTION SYSTEM"/>
    <property type="match status" value="1"/>
</dbReference>
<dbReference type="InterPro" id="IPR029787">
    <property type="entry name" value="Nucleotide_cyclase"/>
</dbReference>
<dbReference type="PROSITE" id="PS50887">
    <property type="entry name" value="GGDEF"/>
    <property type="match status" value="1"/>
</dbReference>
<keyword evidence="3" id="KW-1133">Transmembrane helix</keyword>
<keyword evidence="3" id="KW-0812">Transmembrane</keyword>
<dbReference type="EC" id="2.7.7.65" evidence="1"/>
<feature type="transmembrane region" description="Helical" evidence="3">
    <location>
        <begin position="277"/>
        <end position="299"/>
    </location>
</feature>
<evidence type="ECO:0000313" key="7">
    <source>
        <dbReference type="Proteomes" id="UP000557392"/>
    </source>
</evidence>
<dbReference type="InterPro" id="IPR050469">
    <property type="entry name" value="Diguanylate_Cyclase"/>
</dbReference>
<dbReference type="GO" id="GO:0043709">
    <property type="term" value="P:cell adhesion involved in single-species biofilm formation"/>
    <property type="evidence" value="ECO:0007669"/>
    <property type="project" value="TreeGrafter"/>
</dbReference>
<feature type="transmembrane region" description="Helical" evidence="3">
    <location>
        <begin position="305"/>
        <end position="325"/>
    </location>
</feature>
<feature type="domain" description="GGDEF" evidence="5">
    <location>
        <begin position="431"/>
        <end position="558"/>
    </location>
</feature>
<evidence type="ECO:0000256" key="2">
    <source>
        <dbReference type="ARBA" id="ARBA00034247"/>
    </source>
</evidence>
<dbReference type="InterPro" id="IPR000160">
    <property type="entry name" value="GGDEF_dom"/>
</dbReference>
<comment type="catalytic activity">
    <reaction evidence="2">
        <text>2 GTP = 3',3'-c-di-GMP + 2 diphosphate</text>
        <dbReference type="Rhea" id="RHEA:24898"/>
        <dbReference type="ChEBI" id="CHEBI:33019"/>
        <dbReference type="ChEBI" id="CHEBI:37565"/>
        <dbReference type="ChEBI" id="CHEBI:58805"/>
        <dbReference type="EC" id="2.7.7.65"/>
    </reaction>
</comment>